<feature type="compositionally biased region" description="Polar residues" evidence="1">
    <location>
        <begin position="43"/>
        <end position="55"/>
    </location>
</feature>
<organism evidence="3 4">
    <name type="scientific">Sphingomonas baiyangensis</name>
    <dbReference type="NCBI Taxonomy" id="2572576"/>
    <lineage>
        <taxon>Bacteria</taxon>
        <taxon>Pseudomonadati</taxon>
        <taxon>Pseudomonadota</taxon>
        <taxon>Alphaproteobacteria</taxon>
        <taxon>Sphingomonadales</taxon>
        <taxon>Sphingomonadaceae</taxon>
        <taxon>Sphingomonas</taxon>
    </lineage>
</organism>
<accession>A0A4U1L6R7</accession>
<comment type="caution">
    <text evidence="3">The sequence shown here is derived from an EMBL/GenBank/DDBJ whole genome shotgun (WGS) entry which is preliminary data.</text>
</comment>
<dbReference type="Pfam" id="PF07484">
    <property type="entry name" value="Collar"/>
    <property type="match status" value="1"/>
</dbReference>
<evidence type="ECO:0000259" key="2">
    <source>
        <dbReference type="Pfam" id="PF07484"/>
    </source>
</evidence>
<dbReference type="Proteomes" id="UP000309138">
    <property type="component" value="Unassembled WGS sequence"/>
</dbReference>
<keyword evidence="4" id="KW-1185">Reference proteome</keyword>
<gene>
    <name evidence="3" type="ORF">FBR43_14790</name>
</gene>
<evidence type="ECO:0000256" key="1">
    <source>
        <dbReference type="SAM" id="MobiDB-lite"/>
    </source>
</evidence>
<feature type="region of interest" description="Disordered" evidence="1">
    <location>
        <begin position="95"/>
        <end position="133"/>
    </location>
</feature>
<dbReference type="SUPFAM" id="SSF88874">
    <property type="entry name" value="Receptor-binding domain of short tail fibre protein gp12"/>
    <property type="match status" value="1"/>
</dbReference>
<protein>
    <recommendedName>
        <fullName evidence="2">Phage tail collar domain-containing protein</fullName>
    </recommendedName>
</protein>
<proteinExistence type="predicted"/>
<dbReference type="InterPro" id="IPR011083">
    <property type="entry name" value="Phage_tail_collar_dom"/>
</dbReference>
<feature type="domain" description="Phage tail collar" evidence="2">
    <location>
        <begin position="2"/>
        <end position="24"/>
    </location>
</feature>
<dbReference type="EMBL" id="SWKR01000002">
    <property type="protein sequence ID" value="TKD52334.1"/>
    <property type="molecule type" value="Genomic_DNA"/>
</dbReference>
<reference evidence="3 4" key="1">
    <citation type="submission" date="2019-04" db="EMBL/GenBank/DDBJ databases">
        <authorList>
            <person name="Yang Y."/>
            <person name="Wei D."/>
        </authorList>
    </citation>
    <scope>NUCLEOTIDE SEQUENCE [LARGE SCALE GENOMIC DNA]</scope>
    <source>
        <strain evidence="3 4">L-1-4w-11</strain>
    </source>
</reference>
<sequence>MIGAAYGGDGTNTFALPDLRGRFPVHPGTSTGLSPIAPASIGGNETHTLTTNQMPAHSHSMHGELAAADKQTPQGNKITRLPFPARVGRWQLLRSERPAADRLQTSAIPNRRSHSSSRQQTSNHDCSNSTPYPARAETTFEIYSRLKEPRIISWRRLSSSFPGLVQRPTPFRRYRVRSARATDRRAWSQIRCLPRRCRRCASQIDPFPFARDQ</sequence>
<dbReference type="OrthoDB" id="9810174at2"/>
<dbReference type="AlphaFoldDB" id="A0A4U1L6R7"/>
<evidence type="ECO:0000313" key="3">
    <source>
        <dbReference type="EMBL" id="TKD52334.1"/>
    </source>
</evidence>
<evidence type="ECO:0000313" key="4">
    <source>
        <dbReference type="Proteomes" id="UP000309138"/>
    </source>
</evidence>
<feature type="region of interest" description="Disordered" evidence="1">
    <location>
        <begin position="34"/>
        <end position="62"/>
    </location>
</feature>
<name>A0A4U1L6R7_9SPHN</name>